<keyword evidence="4 7" id="KW-0812">Transmembrane</keyword>
<dbReference type="NCBIfam" id="TIGR00056">
    <property type="entry name" value="MlaE family lipid ABC transporter permease subunit"/>
    <property type="match status" value="1"/>
</dbReference>
<feature type="transmembrane region" description="Helical" evidence="7">
    <location>
        <begin position="87"/>
        <end position="109"/>
    </location>
</feature>
<dbReference type="Pfam" id="PF02405">
    <property type="entry name" value="MlaE"/>
    <property type="match status" value="1"/>
</dbReference>
<feature type="transmembrane region" description="Helical" evidence="7">
    <location>
        <begin position="51"/>
        <end position="75"/>
    </location>
</feature>
<comment type="similarity">
    <text evidence="2">Belongs to the MlaE permease family.</text>
</comment>
<feature type="transmembrane region" description="Helical" evidence="7">
    <location>
        <begin position="198"/>
        <end position="222"/>
    </location>
</feature>
<proteinExistence type="inferred from homology"/>
<gene>
    <name evidence="8" type="ORF">MNBD_GAMMA13-79</name>
</gene>
<dbReference type="GO" id="GO:0043190">
    <property type="term" value="C:ATP-binding cassette (ABC) transporter complex"/>
    <property type="evidence" value="ECO:0007669"/>
    <property type="project" value="InterPro"/>
</dbReference>
<dbReference type="GO" id="GO:0005548">
    <property type="term" value="F:phospholipid transporter activity"/>
    <property type="evidence" value="ECO:0007669"/>
    <property type="project" value="TreeGrafter"/>
</dbReference>
<evidence type="ECO:0000256" key="2">
    <source>
        <dbReference type="ARBA" id="ARBA00007556"/>
    </source>
</evidence>
<dbReference type="EMBL" id="UOFK01000359">
    <property type="protein sequence ID" value="VAW83272.1"/>
    <property type="molecule type" value="Genomic_DNA"/>
</dbReference>
<feature type="transmembrane region" description="Helical" evidence="7">
    <location>
        <begin position="148"/>
        <end position="178"/>
    </location>
</feature>
<reference evidence="8" key="1">
    <citation type="submission" date="2018-06" db="EMBL/GenBank/DDBJ databases">
        <authorList>
            <person name="Zhirakovskaya E."/>
        </authorList>
    </citation>
    <scope>NUCLEOTIDE SEQUENCE</scope>
</reference>
<evidence type="ECO:0000256" key="7">
    <source>
        <dbReference type="SAM" id="Phobius"/>
    </source>
</evidence>
<evidence type="ECO:0000256" key="6">
    <source>
        <dbReference type="ARBA" id="ARBA00023136"/>
    </source>
</evidence>
<organism evidence="8">
    <name type="scientific">hydrothermal vent metagenome</name>
    <dbReference type="NCBI Taxonomy" id="652676"/>
    <lineage>
        <taxon>unclassified sequences</taxon>
        <taxon>metagenomes</taxon>
        <taxon>ecological metagenomes</taxon>
    </lineage>
</organism>
<keyword evidence="6 7" id="KW-0472">Membrane</keyword>
<keyword evidence="3" id="KW-0813">Transport</keyword>
<name>A0A3B0Z6T0_9ZZZZ</name>
<accession>A0A3B0Z6T0</accession>
<evidence type="ECO:0000256" key="1">
    <source>
        <dbReference type="ARBA" id="ARBA00004141"/>
    </source>
</evidence>
<dbReference type="InterPro" id="IPR030802">
    <property type="entry name" value="Permease_MalE"/>
</dbReference>
<evidence type="ECO:0000313" key="8">
    <source>
        <dbReference type="EMBL" id="VAW83272.1"/>
    </source>
</evidence>
<dbReference type="PANTHER" id="PTHR30188:SF4">
    <property type="entry name" value="PROTEIN TRIGALACTOSYLDIACYLGLYCEROL 1, CHLOROPLASTIC"/>
    <property type="match status" value="1"/>
</dbReference>
<evidence type="ECO:0000256" key="3">
    <source>
        <dbReference type="ARBA" id="ARBA00022448"/>
    </source>
</evidence>
<comment type="subcellular location">
    <subcellularLocation>
        <location evidence="1">Membrane</location>
        <topology evidence="1">Multi-pass membrane protein</topology>
    </subcellularLocation>
</comment>
<sequence>MIIKTVNRLGDSSLRFLEQAGRLLLFLFKVLSTAARPPWRWRPLLRQIHFIGARSTSVILVAGFFTGMVLALQFYDTLVRFGSVSLLGSAVALAMIRELAPVLTALVVIGRAGSAMCSEIGIMRSEEQIDALECMAIDPFRYLLAPKFLATLVSVPLLTSLFIIVGIIGGWFVGVMMFGVSEAAFFQGMYETVVTHDVVMGFTKSLIFGLLIVWITSAKGFYLHLERFGAYGAEGVSRVTTDAVVAASITVLGVDYLVSAIML</sequence>
<keyword evidence="5 7" id="KW-1133">Transmembrane helix</keyword>
<evidence type="ECO:0000256" key="5">
    <source>
        <dbReference type="ARBA" id="ARBA00022989"/>
    </source>
</evidence>
<evidence type="ECO:0000256" key="4">
    <source>
        <dbReference type="ARBA" id="ARBA00022692"/>
    </source>
</evidence>
<dbReference type="InterPro" id="IPR003453">
    <property type="entry name" value="ABC_MlaE_roteobac"/>
</dbReference>
<protein>
    <submittedName>
        <fullName evidence="8">Phospholipid ABC transporter permease protein MlaE</fullName>
    </submittedName>
</protein>
<dbReference type="AlphaFoldDB" id="A0A3B0Z6T0"/>
<dbReference type="PANTHER" id="PTHR30188">
    <property type="entry name" value="ABC TRANSPORTER PERMEASE PROTEIN-RELATED"/>
    <property type="match status" value="1"/>
</dbReference>